<dbReference type="GeneID" id="106672347"/>
<keyword evidence="4" id="KW-1185">Reference proteome</keyword>
<dbReference type="OMA" id="NGNVICC"/>
<name>A0A8I6TK70_CIMLE</name>
<dbReference type="InterPro" id="IPR011047">
    <property type="entry name" value="Quinoprotein_ADH-like_sf"/>
</dbReference>
<dbReference type="PANTHER" id="PTHR44394">
    <property type="entry name" value="BETA-ALANINE-ACTIVATING ENZYME"/>
    <property type="match status" value="1"/>
</dbReference>
<dbReference type="CTD" id="132949"/>
<feature type="domain" description="Pyrrolo-quinoline quinone repeat" evidence="2">
    <location>
        <begin position="641"/>
        <end position="956"/>
    </location>
</feature>
<sequence>MSKLMTLHELFMVSSSKYPENNCILFDDGEGKQILTYSGVKKEADRLQLEIRQRIGNEKCFLILCLECTKSTPIIILSSLILSCPFYFSYPKDLRFEELNDIVHKLKAGWVLTNVNYMEQETADWIEHKSFNVLGETIYLWKTGCYKCLHHPFAYAIRTSGSLGCPKLVKVPHDAIVPNVTHLRELLNISENDVVLLNSPLTFDPSIVEIFLAFSSGAALCLVPYHVKNNKTKFYKTIEECNVTVIQTTPSLFRKYLKEYNGFFSEDSSLKSLILGGEEFPTWKDVKTWGLKKDNKINVFNIYGITEVSCWASCKRVWPSSEEPPERIDIGDPLSETRLTIERIEVGEKNVGELMIDSSRRICTIDGENYEDLLARKPVFRRSGDLFEEINGKLYFVSRKDDSSFKRYGIKVNTTLIEVVCKDYPNDGCHAVWTVINSDLILGLFIKIDTELSHFKSWLTARRAKFPKGHWPDLILKLDEIPLSKHGKVDTSFLKERVKERYKNLKIAKFEGKFRKLWKHFTGSSSVENGSIFITSGGDSIKAIQLSSLLGDQTPPTLLGLLLSGSTFSECLTYLNRNESINQGIKRKRHDIHELTSNEIKLDNGAVIILKGRVFPQLATKEFYSVYQGVPNLYISWKHNLKKCVDSSPLGVILTRSREELIIVASHSGAVVVTDVATGAIISQVTLPDRVESSACLSSDTNSFYIGCYDGCVYCIDLRLGTVIWKFHTSDIVKSTCVLHQGKLYFGSYNKQIYCINEDGSLSWETHIGSSVLSEILIDEIGIFVCGTVGGVWSLDFAGNIKWSVETKPIFTNPIISNGELVVAPVLGGVHFFNLTTGEKIRVIDIKGHVFSSPVLSKHLALLIIADSTLFVIKKEEVDSIELDSRTVSSPCFLDDGQNMVIVPSTNGKINLVSLKDKCSKVIYDLNNDVFSTPVIFPSRHIILGSRDNHVYSFKLAK</sequence>
<dbReference type="InterPro" id="IPR015943">
    <property type="entry name" value="WD40/YVTN_repeat-like_dom_sf"/>
</dbReference>
<evidence type="ECO:0000313" key="4">
    <source>
        <dbReference type="Proteomes" id="UP000494040"/>
    </source>
</evidence>
<evidence type="ECO:0000259" key="1">
    <source>
        <dbReference type="Pfam" id="PF00501"/>
    </source>
</evidence>
<evidence type="ECO:0000313" key="3">
    <source>
        <dbReference type="EnsemblMetazoa" id="XP_014259189.1"/>
    </source>
</evidence>
<accession>A0A8I6TK70</accession>
<evidence type="ECO:0000259" key="2">
    <source>
        <dbReference type="Pfam" id="PF13570"/>
    </source>
</evidence>
<dbReference type="SUPFAM" id="SSF50998">
    <property type="entry name" value="Quinoprotein alcohol dehydrogenase-like"/>
    <property type="match status" value="1"/>
</dbReference>
<dbReference type="PROSITE" id="PS00012">
    <property type="entry name" value="PHOSPHOPANTETHEINE"/>
    <property type="match status" value="1"/>
</dbReference>
<organism evidence="3 4">
    <name type="scientific">Cimex lectularius</name>
    <name type="common">Bed bug</name>
    <name type="synonym">Acanthia lectularia</name>
    <dbReference type="NCBI Taxonomy" id="79782"/>
    <lineage>
        <taxon>Eukaryota</taxon>
        <taxon>Metazoa</taxon>
        <taxon>Ecdysozoa</taxon>
        <taxon>Arthropoda</taxon>
        <taxon>Hexapoda</taxon>
        <taxon>Insecta</taxon>
        <taxon>Pterygota</taxon>
        <taxon>Neoptera</taxon>
        <taxon>Paraneoptera</taxon>
        <taxon>Hemiptera</taxon>
        <taxon>Heteroptera</taxon>
        <taxon>Panheteroptera</taxon>
        <taxon>Cimicomorpha</taxon>
        <taxon>Cimicidae</taxon>
        <taxon>Cimex</taxon>
    </lineage>
</organism>
<dbReference type="InterPro" id="IPR018391">
    <property type="entry name" value="PQQ_b-propeller_rpt"/>
</dbReference>
<dbReference type="InterPro" id="IPR000873">
    <property type="entry name" value="AMP-dep_synth/lig_dom"/>
</dbReference>
<dbReference type="SUPFAM" id="SSF56801">
    <property type="entry name" value="Acetyl-CoA synthetase-like"/>
    <property type="match status" value="1"/>
</dbReference>
<dbReference type="KEGG" id="clec:106672347"/>
<dbReference type="InterPro" id="IPR006162">
    <property type="entry name" value="Ppantetheine_attach_site"/>
</dbReference>
<dbReference type="InterPro" id="IPR002372">
    <property type="entry name" value="PQQ_rpt_dom"/>
</dbReference>
<dbReference type="Proteomes" id="UP000494040">
    <property type="component" value="Unassembled WGS sequence"/>
</dbReference>
<proteinExistence type="predicted"/>
<dbReference type="GO" id="GO:0043041">
    <property type="term" value="P:amino acid activation for nonribosomal peptide biosynthetic process"/>
    <property type="evidence" value="ECO:0007669"/>
    <property type="project" value="TreeGrafter"/>
</dbReference>
<dbReference type="AlphaFoldDB" id="A0A8I6TK70"/>
<dbReference type="Gene3D" id="2.130.10.10">
    <property type="entry name" value="YVTN repeat-like/Quinoprotein amine dehydrogenase"/>
    <property type="match status" value="1"/>
</dbReference>
<dbReference type="OrthoDB" id="408177at2759"/>
<dbReference type="RefSeq" id="XP_014259189.1">
    <property type="nucleotide sequence ID" value="XM_014403703.2"/>
</dbReference>
<dbReference type="InterPro" id="IPR042099">
    <property type="entry name" value="ANL_N_sf"/>
</dbReference>
<reference evidence="3" key="1">
    <citation type="submission" date="2022-01" db="UniProtKB">
        <authorList>
            <consortium name="EnsemblMetazoa"/>
        </authorList>
    </citation>
    <scope>IDENTIFICATION</scope>
</reference>
<feature type="domain" description="AMP-dependent synthetase/ligase" evidence="1">
    <location>
        <begin position="150"/>
        <end position="358"/>
    </location>
</feature>
<protein>
    <submittedName>
        <fullName evidence="3">Uncharacterized protein</fullName>
    </submittedName>
</protein>
<dbReference type="PANTHER" id="PTHR44394:SF1">
    <property type="entry name" value="BETA-ALANINE-ACTIVATING ENZYME"/>
    <property type="match status" value="1"/>
</dbReference>
<dbReference type="InterPro" id="IPR052091">
    <property type="entry name" value="Beta-ala_Activ/Resist"/>
</dbReference>
<dbReference type="Pfam" id="PF13570">
    <property type="entry name" value="Beta-prop_ACSF4"/>
    <property type="match status" value="1"/>
</dbReference>
<dbReference type="Gene3D" id="3.40.50.12780">
    <property type="entry name" value="N-terminal domain of ligase-like"/>
    <property type="match status" value="1"/>
</dbReference>
<dbReference type="SMART" id="SM00564">
    <property type="entry name" value="PQQ"/>
    <property type="match status" value="5"/>
</dbReference>
<dbReference type="Pfam" id="PF00501">
    <property type="entry name" value="AMP-binding"/>
    <property type="match status" value="1"/>
</dbReference>
<dbReference type="EnsemblMetazoa" id="XM_014403703.2">
    <property type="protein sequence ID" value="XP_014259189.1"/>
    <property type="gene ID" value="LOC106672347"/>
</dbReference>